<name>A0A0A9DGP3_ARUDO</name>
<reference evidence="1" key="2">
    <citation type="journal article" date="2015" name="Data Brief">
        <title>Shoot transcriptome of the giant reed, Arundo donax.</title>
        <authorList>
            <person name="Barrero R.A."/>
            <person name="Guerrero F.D."/>
            <person name="Moolhuijzen P."/>
            <person name="Goolsby J.A."/>
            <person name="Tidwell J."/>
            <person name="Bellgard S.E."/>
            <person name="Bellgard M.I."/>
        </authorList>
    </citation>
    <scope>NUCLEOTIDE SEQUENCE</scope>
    <source>
        <tissue evidence="1">Shoot tissue taken approximately 20 cm above the soil surface</tissue>
    </source>
</reference>
<sequence>MTRFRRFGNGYSPASLNHALPLLMVLNRASYTARSIRTLSPKESRMRATATGCAS</sequence>
<accession>A0A0A9DGP3</accession>
<evidence type="ECO:0000313" key="1">
    <source>
        <dbReference type="EMBL" id="JAD85858.1"/>
    </source>
</evidence>
<dbReference type="EMBL" id="GBRH01212037">
    <property type="protein sequence ID" value="JAD85858.1"/>
    <property type="molecule type" value="Transcribed_RNA"/>
</dbReference>
<proteinExistence type="predicted"/>
<organism evidence="1">
    <name type="scientific">Arundo donax</name>
    <name type="common">Giant reed</name>
    <name type="synonym">Donax arundinaceus</name>
    <dbReference type="NCBI Taxonomy" id="35708"/>
    <lineage>
        <taxon>Eukaryota</taxon>
        <taxon>Viridiplantae</taxon>
        <taxon>Streptophyta</taxon>
        <taxon>Embryophyta</taxon>
        <taxon>Tracheophyta</taxon>
        <taxon>Spermatophyta</taxon>
        <taxon>Magnoliopsida</taxon>
        <taxon>Liliopsida</taxon>
        <taxon>Poales</taxon>
        <taxon>Poaceae</taxon>
        <taxon>PACMAD clade</taxon>
        <taxon>Arundinoideae</taxon>
        <taxon>Arundineae</taxon>
        <taxon>Arundo</taxon>
    </lineage>
</organism>
<dbReference type="AlphaFoldDB" id="A0A0A9DGP3"/>
<protein>
    <submittedName>
        <fullName evidence="1">Uncharacterized protein</fullName>
    </submittedName>
</protein>
<reference evidence="1" key="1">
    <citation type="submission" date="2014-09" db="EMBL/GenBank/DDBJ databases">
        <authorList>
            <person name="Magalhaes I.L.F."/>
            <person name="Oliveira U."/>
            <person name="Santos F.R."/>
            <person name="Vidigal T.H.D.A."/>
            <person name="Brescovit A.D."/>
            <person name="Santos A.J."/>
        </authorList>
    </citation>
    <scope>NUCLEOTIDE SEQUENCE</scope>
    <source>
        <tissue evidence="1">Shoot tissue taken approximately 20 cm above the soil surface</tissue>
    </source>
</reference>